<dbReference type="AlphaFoldDB" id="A0A3P6H690"/>
<evidence type="ECO:0000313" key="2">
    <source>
        <dbReference type="EMBL" id="VDD63622.1"/>
    </source>
</evidence>
<gene>
    <name evidence="2" type="ORF">BOLC6T39075H</name>
</gene>
<sequence>MVRGRTLLGRQIRLDMALESSETRSPFICLVYQNDYLFFVSLIRCCKFVFIFLHLISHPILRLQQSDPCVFRFFINECHKIFMLFSRYTWSSPHIRVNQIKAGIQKQNETHDNSDAGLVSSSKYKWTKFGSPEMNRIQKVAFQTPQQDFMSIPSYLNPQAIVQNLRICIRRLEEEDGEEEEEETVDDLLIRIRRLEEEEEAVEADDVNNVRRSTREKKANSKYQNKVK</sequence>
<name>A0A3P6H690_BRAOL</name>
<protein>
    <submittedName>
        <fullName evidence="2">Uncharacterized protein</fullName>
    </submittedName>
</protein>
<reference evidence="2" key="1">
    <citation type="submission" date="2018-11" db="EMBL/GenBank/DDBJ databases">
        <authorList>
            <consortium name="Genoscope - CEA"/>
            <person name="William W."/>
        </authorList>
    </citation>
    <scope>NUCLEOTIDE SEQUENCE</scope>
</reference>
<proteinExistence type="predicted"/>
<accession>A0A3P6H690</accession>
<dbReference type="EMBL" id="LR031880">
    <property type="protein sequence ID" value="VDD63622.1"/>
    <property type="molecule type" value="Genomic_DNA"/>
</dbReference>
<organism evidence="2">
    <name type="scientific">Brassica oleracea</name>
    <name type="common">Wild cabbage</name>
    <dbReference type="NCBI Taxonomy" id="3712"/>
    <lineage>
        <taxon>Eukaryota</taxon>
        <taxon>Viridiplantae</taxon>
        <taxon>Streptophyta</taxon>
        <taxon>Embryophyta</taxon>
        <taxon>Tracheophyta</taxon>
        <taxon>Spermatophyta</taxon>
        <taxon>Magnoliopsida</taxon>
        <taxon>eudicotyledons</taxon>
        <taxon>Gunneridae</taxon>
        <taxon>Pentapetalae</taxon>
        <taxon>rosids</taxon>
        <taxon>malvids</taxon>
        <taxon>Brassicales</taxon>
        <taxon>Brassicaceae</taxon>
        <taxon>Brassiceae</taxon>
        <taxon>Brassica</taxon>
    </lineage>
</organism>
<evidence type="ECO:0000256" key="1">
    <source>
        <dbReference type="SAM" id="MobiDB-lite"/>
    </source>
</evidence>
<feature type="region of interest" description="Disordered" evidence="1">
    <location>
        <begin position="199"/>
        <end position="228"/>
    </location>
</feature>